<dbReference type="InterPro" id="IPR001130">
    <property type="entry name" value="TatD-like"/>
</dbReference>
<dbReference type="PIRSF" id="PIRSF005902">
    <property type="entry name" value="DNase_TatD"/>
    <property type="match status" value="1"/>
</dbReference>
<dbReference type="InterPro" id="IPR018228">
    <property type="entry name" value="DNase_TatD-rel_CS"/>
</dbReference>
<dbReference type="GO" id="GO:0046872">
    <property type="term" value="F:metal ion binding"/>
    <property type="evidence" value="ECO:0007669"/>
    <property type="project" value="UniProtKB-KW"/>
</dbReference>
<dbReference type="Gene3D" id="3.20.20.140">
    <property type="entry name" value="Metal-dependent hydrolases"/>
    <property type="match status" value="1"/>
</dbReference>
<dbReference type="GO" id="GO:0016788">
    <property type="term" value="F:hydrolase activity, acting on ester bonds"/>
    <property type="evidence" value="ECO:0007669"/>
    <property type="project" value="InterPro"/>
</dbReference>
<proteinExistence type="inferred from homology"/>
<evidence type="ECO:0000256" key="3">
    <source>
        <dbReference type="ARBA" id="ARBA00022801"/>
    </source>
</evidence>
<evidence type="ECO:0000313" key="4">
    <source>
        <dbReference type="EMBL" id="ASK27859.1"/>
    </source>
</evidence>
<dbReference type="Pfam" id="PF01026">
    <property type="entry name" value="TatD_DNase"/>
    <property type="match status" value="1"/>
</dbReference>
<dbReference type="AlphaFoldDB" id="A0A220S2Y8"/>
<dbReference type="PANTHER" id="PTHR46124">
    <property type="entry name" value="D-AMINOACYL-TRNA DEACYLASE"/>
    <property type="match status" value="1"/>
</dbReference>
<dbReference type="CDD" id="cd01310">
    <property type="entry name" value="TatD_DNAse"/>
    <property type="match status" value="1"/>
</dbReference>
<dbReference type="EMBL" id="CP022278">
    <property type="protein sequence ID" value="ASK27859.1"/>
    <property type="molecule type" value="Genomic_DNA"/>
</dbReference>
<keyword evidence="3 4" id="KW-0378">Hydrolase</keyword>
<protein>
    <submittedName>
        <fullName evidence="4">Hydrolase</fullName>
    </submittedName>
</protein>
<dbReference type="KEGG" id="nei:BG910_09045"/>
<evidence type="ECO:0000256" key="2">
    <source>
        <dbReference type="ARBA" id="ARBA00022723"/>
    </source>
</evidence>
<keyword evidence="2" id="KW-0479">Metal-binding</keyword>
<organism evidence="4 5">
    <name type="scientific">Neisseria chenwenguii</name>
    <dbReference type="NCBI Taxonomy" id="1853278"/>
    <lineage>
        <taxon>Bacteria</taxon>
        <taxon>Pseudomonadati</taxon>
        <taxon>Pseudomonadota</taxon>
        <taxon>Betaproteobacteria</taxon>
        <taxon>Neisseriales</taxon>
        <taxon>Neisseriaceae</taxon>
        <taxon>Neisseria</taxon>
    </lineage>
</organism>
<name>A0A220S2Y8_9NEIS</name>
<keyword evidence="5" id="KW-1185">Reference proteome</keyword>
<dbReference type="PROSITE" id="PS01091">
    <property type="entry name" value="TATD_3"/>
    <property type="match status" value="1"/>
</dbReference>
<evidence type="ECO:0000313" key="5">
    <source>
        <dbReference type="Proteomes" id="UP000198238"/>
    </source>
</evidence>
<reference evidence="4 5" key="1">
    <citation type="submission" date="2017-06" db="EMBL/GenBank/DDBJ databases">
        <title>Neisseria chenwenguii sp. nov., isolated from the intestinal contents of Tibetan Plateau Pika in Yushu, Qinghai Province, China.</title>
        <authorList>
            <person name="Zhang G."/>
        </authorList>
    </citation>
    <scope>NUCLEOTIDE SEQUENCE [LARGE SCALE GENOMIC DNA]</scope>
    <source>
        <strain evidence="4 5">10023</strain>
    </source>
</reference>
<gene>
    <name evidence="4" type="ORF">BG910_09045</name>
</gene>
<dbReference type="Proteomes" id="UP000198238">
    <property type="component" value="Chromosome"/>
</dbReference>
<accession>A0A220S2Y8</accession>
<evidence type="ECO:0000256" key="1">
    <source>
        <dbReference type="ARBA" id="ARBA00009275"/>
    </source>
</evidence>
<dbReference type="FunFam" id="3.20.20.140:FF:000005">
    <property type="entry name" value="TatD family hydrolase"/>
    <property type="match status" value="1"/>
</dbReference>
<dbReference type="PANTHER" id="PTHR46124:SF3">
    <property type="entry name" value="HYDROLASE"/>
    <property type="match status" value="1"/>
</dbReference>
<dbReference type="OrthoDB" id="9810005at2"/>
<sequence>MLLTDTHCHLTAPSLRVRLSEILQTAQHQGVRRFVVPSAQRQDWQNVMDLAQRPSEKNAPVFHAAVGIHPWFAESADDADFAGLSRLLREHPQLLVGETGLDFYDKAQTAAQRARQIRCFEAQLALAQVFRRPVIIHCLKAAAAVAASVRQTRFTQGGIVHAFSGSLEEAETFIKQGFLIGIGSLLLLNPAAKKARAAAAELPLDKIVLETDSPFMLRGETNTPANVRKIAEITAQLRGIAPEDVARQTEANVDALLARFSE</sequence>
<dbReference type="SUPFAM" id="SSF51556">
    <property type="entry name" value="Metallo-dependent hydrolases"/>
    <property type="match status" value="1"/>
</dbReference>
<comment type="similarity">
    <text evidence="1">Belongs to the metallo-dependent hydrolases superfamily. TatD-type hydrolase family.</text>
</comment>
<dbReference type="GO" id="GO:0005829">
    <property type="term" value="C:cytosol"/>
    <property type="evidence" value="ECO:0007669"/>
    <property type="project" value="TreeGrafter"/>
</dbReference>
<dbReference type="RefSeq" id="WP_089036554.1">
    <property type="nucleotide sequence ID" value="NZ_CP022278.1"/>
</dbReference>
<dbReference type="InterPro" id="IPR032466">
    <property type="entry name" value="Metal_Hydrolase"/>
</dbReference>